<evidence type="ECO:0000313" key="2">
    <source>
        <dbReference type="Proteomes" id="UP000014540"/>
    </source>
</evidence>
<dbReference type="EMBL" id="AKWZ02000010">
    <property type="protein sequence ID" value="EPG74267.1"/>
    <property type="molecule type" value="Genomic_DNA"/>
</dbReference>
<name>S3W1U1_9LEPT</name>
<comment type="caution">
    <text evidence="1">The sequence shown here is derived from an EMBL/GenBank/DDBJ whole genome shotgun (WGS) entry which is preliminary data.</text>
</comment>
<sequence length="141" mass="16178">MSTFSEVVHGPETFPANRHFGRLEKGGKKMLESYETSSEERDHEEFGEEILNLIDEDGNPYSFLIGEVVEIDEAQYFLLIPSTEEDRELINLDVGFLKGEESFGYLAVRIEADEYGEDRLVEVTDARELEDLFFELNSDVV</sequence>
<dbReference type="AlphaFoldDB" id="S3W1U1"/>
<reference evidence="1" key="1">
    <citation type="submission" date="2013-04" db="EMBL/GenBank/DDBJ databases">
        <authorList>
            <person name="Harkins D.M."/>
            <person name="Durkin A.S."/>
            <person name="Selengut J.D."/>
            <person name="Sanka R."/>
            <person name="DePew J."/>
            <person name="Purushe J."/>
            <person name="Ahmed A."/>
            <person name="van der Linden H."/>
            <person name="Goris M.G.A."/>
            <person name="Hartskeerl R.A."/>
            <person name="Vinetz J.M."/>
            <person name="Sutton G.G."/>
            <person name="Nelson W.C."/>
            <person name="Fouts D.E."/>
        </authorList>
    </citation>
    <scope>NUCLEOTIDE SEQUENCE [LARGE SCALE GENOMIC DNA]</scope>
    <source>
        <strain evidence="1">BUT 6</strain>
    </source>
</reference>
<protein>
    <recommendedName>
        <fullName evidence="3">PF06949 family protein</fullName>
    </recommendedName>
</protein>
<gene>
    <name evidence="1" type="ORF">LEP1GSC058_2734</name>
</gene>
<proteinExistence type="predicted"/>
<evidence type="ECO:0008006" key="3">
    <source>
        <dbReference type="Google" id="ProtNLM"/>
    </source>
</evidence>
<evidence type="ECO:0000313" key="1">
    <source>
        <dbReference type="EMBL" id="EPG74267.1"/>
    </source>
</evidence>
<organism evidence="1 2">
    <name type="scientific">Leptospira fainei serovar Hurstbridge str. BUT 6</name>
    <dbReference type="NCBI Taxonomy" id="1193011"/>
    <lineage>
        <taxon>Bacteria</taxon>
        <taxon>Pseudomonadati</taxon>
        <taxon>Spirochaetota</taxon>
        <taxon>Spirochaetia</taxon>
        <taxon>Leptospirales</taxon>
        <taxon>Leptospiraceae</taxon>
        <taxon>Leptospira</taxon>
    </lineage>
</organism>
<dbReference type="Proteomes" id="UP000014540">
    <property type="component" value="Unassembled WGS sequence"/>
</dbReference>
<accession>S3W1U1</accession>
<keyword evidence="2" id="KW-1185">Reference proteome</keyword>